<dbReference type="SUPFAM" id="SSF53383">
    <property type="entry name" value="PLP-dependent transferases"/>
    <property type="match status" value="1"/>
</dbReference>
<dbReference type="InterPro" id="IPR002129">
    <property type="entry name" value="PyrdxlP-dep_de-COase"/>
</dbReference>
<dbReference type="PANTHER" id="PTHR11999:SF70">
    <property type="entry name" value="MIP05841P"/>
    <property type="match status" value="1"/>
</dbReference>
<comment type="cofactor">
    <cofactor evidence="1 6">
        <name>pyridoxal 5'-phosphate</name>
        <dbReference type="ChEBI" id="CHEBI:597326"/>
    </cofactor>
</comment>
<keyword evidence="3" id="KW-0210">Decarboxylase</keyword>
<evidence type="ECO:0000313" key="8">
    <source>
        <dbReference type="Proteomes" id="UP000658258"/>
    </source>
</evidence>
<dbReference type="PRINTS" id="PR00800">
    <property type="entry name" value="YHDCRBOXLASE"/>
</dbReference>
<gene>
    <name evidence="7" type="ORF">GCM10011340_03800</name>
</gene>
<dbReference type="InterPro" id="IPR015422">
    <property type="entry name" value="PyrdxlP-dep_Trfase_small"/>
</dbReference>
<dbReference type="Gene3D" id="3.90.1150.10">
    <property type="entry name" value="Aspartate Aminotransferase, domain 1"/>
    <property type="match status" value="1"/>
</dbReference>
<evidence type="ECO:0000256" key="3">
    <source>
        <dbReference type="ARBA" id="ARBA00022793"/>
    </source>
</evidence>
<evidence type="ECO:0000256" key="6">
    <source>
        <dbReference type="RuleBase" id="RU000382"/>
    </source>
</evidence>
<organism evidence="7 8">
    <name type="scientific">Roseivirga thermotolerans</name>
    <dbReference type="NCBI Taxonomy" id="1758176"/>
    <lineage>
        <taxon>Bacteria</taxon>
        <taxon>Pseudomonadati</taxon>
        <taxon>Bacteroidota</taxon>
        <taxon>Cytophagia</taxon>
        <taxon>Cytophagales</taxon>
        <taxon>Roseivirgaceae</taxon>
        <taxon>Roseivirga</taxon>
    </lineage>
</organism>
<dbReference type="Proteomes" id="UP000658258">
    <property type="component" value="Unassembled WGS sequence"/>
</dbReference>
<evidence type="ECO:0000256" key="5">
    <source>
        <dbReference type="ARBA" id="ARBA00023239"/>
    </source>
</evidence>
<proteinExistence type="inferred from homology"/>
<dbReference type="InterPro" id="IPR010977">
    <property type="entry name" value="Aromatic_deC"/>
</dbReference>
<accession>A0ABQ3I5V8</accession>
<evidence type="ECO:0000256" key="4">
    <source>
        <dbReference type="ARBA" id="ARBA00022898"/>
    </source>
</evidence>
<dbReference type="RefSeq" id="WP_189628492.1">
    <property type="nucleotide sequence ID" value="NZ_BNAG01000001.1"/>
</dbReference>
<evidence type="ECO:0000313" key="7">
    <source>
        <dbReference type="EMBL" id="GHE52692.1"/>
    </source>
</evidence>
<keyword evidence="4 6" id="KW-0663">Pyridoxal phosphate</keyword>
<dbReference type="InterPro" id="IPR015424">
    <property type="entry name" value="PyrdxlP-dep_Trfase"/>
</dbReference>
<dbReference type="InterPro" id="IPR015421">
    <property type="entry name" value="PyrdxlP-dep_Trfase_major"/>
</dbReference>
<evidence type="ECO:0000256" key="1">
    <source>
        <dbReference type="ARBA" id="ARBA00001933"/>
    </source>
</evidence>
<evidence type="ECO:0000256" key="2">
    <source>
        <dbReference type="ARBA" id="ARBA00009533"/>
    </source>
</evidence>
<keyword evidence="5 6" id="KW-0456">Lyase</keyword>
<comment type="similarity">
    <text evidence="2 6">Belongs to the group II decarboxylase family.</text>
</comment>
<dbReference type="Pfam" id="PF00282">
    <property type="entry name" value="Pyridoxal_deC"/>
    <property type="match status" value="1"/>
</dbReference>
<dbReference type="EMBL" id="BNAG01000001">
    <property type="protein sequence ID" value="GHE52692.1"/>
    <property type="molecule type" value="Genomic_DNA"/>
</dbReference>
<sequence length="486" mass="54489">MEHGRTDTFDIEAQPSLHLLETDSTSRSELLSAIVNYGEVFLNTLQERKAYEHSAHERKGTDDFFEIDQARYSIEDILPFLAQRLDVPGINTASGGHMGYIPGGGIYESALGDYLAAVTNRYAGVFFASPGAVRMENALIRWAARLIGYTDSFAGNLTSGGSMANLIAVSTAREAQNIKSRQVDQSVIYTTQQAHHSLQKAIRLCGLEECVLRFVEQDLQYKMVPQALEAQIQEDITNGLKPFLIIANAGSTDIGTVDPLDDIAHIARKYSLWFHVDAAYGGFFMLTDYGRQIMKGIEKADSVILDPHKGLFLPYGSGIVLVKEQRHLAQANRYEANYMQDTKDYHEETSPAELSPELSKHFRGMRMWLPLKLHGTAPFRSCLEEKLDLARYLHARLKDLGFEVGPYPTLTTVIFRHVPNEQNANACNTALVKAIHKDGRIFVSSTSLKGHVYLRASILSFRTHRREVDLLIQILEKERALLETQP</sequence>
<name>A0ABQ3I5V8_9BACT</name>
<dbReference type="Gene3D" id="3.40.640.10">
    <property type="entry name" value="Type I PLP-dependent aspartate aminotransferase-like (Major domain)"/>
    <property type="match status" value="1"/>
</dbReference>
<comment type="caution">
    <text evidence="7">The sequence shown here is derived from an EMBL/GenBank/DDBJ whole genome shotgun (WGS) entry which is preliminary data.</text>
</comment>
<protein>
    <submittedName>
        <fullName evidence="7">L-2,4-diaminobutyrate decarboxylase</fullName>
    </submittedName>
</protein>
<reference evidence="8" key="1">
    <citation type="journal article" date="2019" name="Int. J. Syst. Evol. Microbiol.">
        <title>The Global Catalogue of Microorganisms (GCM) 10K type strain sequencing project: providing services to taxonomists for standard genome sequencing and annotation.</title>
        <authorList>
            <consortium name="The Broad Institute Genomics Platform"/>
            <consortium name="The Broad Institute Genome Sequencing Center for Infectious Disease"/>
            <person name="Wu L."/>
            <person name="Ma J."/>
        </authorList>
    </citation>
    <scope>NUCLEOTIDE SEQUENCE [LARGE SCALE GENOMIC DNA]</scope>
    <source>
        <strain evidence="8">CGMCC 1.15111</strain>
    </source>
</reference>
<keyword evidence="8" id="KW-1185">Reference proteome</keyword>
<dbReference type="PANTHER" id="PTHR11999">
    <property type="entry name" value="GROUP II PYRIDOXAL-5-PHOSPHATE DECARBOXYLASE"/>
    <property type="match status" value="1"/>
</dbReference>